<reference evidence="5" key="2">
    <citation type="journal article" date="2023" name="Biology">
        <title>Prokaryotic Life Associated with Coal-Fire Gas Vents Revealed by Metagenomics.</title>
        <authorList>
            <person name="Kadnikov V.V."/>
            <person name="Mardanov A.V."/>
            <person name="Beletsky A.V."/>
            <person name="Karnachuk O.V."/>
            <person name="Ravin N.V."/>
        </authorList>
    </citation>
    <scope>NUCLEOTIDE SEQUENCE</scope>
    <source>
        <strain evidence="5">Bu02</strain>
    </source>
</reference>
<sequence length="465" mass="51752">MVKEEWRYIDENFETFVQELRSAVQKPSIAAQNVGMSEAAQYFRDLMESHGITARIMPTRGGFPCVYGEVKGKSDKTVLFYDHYDVQPPDPLDEWESEPFSGDIRDGKMYARGVSDNKGNACARIQAIGTLLKVRKELPLNVKFLIEGEEEIGSPHLAEFIEDNADLLRADFGVWESGYMNPDGRPGMYLGVKGMLYIELEAKGANKDMHSGSATHIPSAAWRLVWALASIKDANENILIPGFYDDVLPPTEREIQLLEESLGENGRGEPQDDKTEKLRAQENARALGLEEYLLGLYGTELRKRQLFSPTANICGIKTGYIGEGQKTVLPARAMAKMDFRLVPDQDPDDILAKLRKHLASRGFADIAVKVVSKDYPVKTPADLPVVDAARKAAEAVYGKPPVIAPTQGGSGPMYPFKKYLNLPMVAFGVGYWGSSNHGPNENIRLEDYRNGIKMVVQFLDELSRI</sequence>
<keyword evidence="2" id="KW-0479">Metal-binding</keyword>
<dbReference type="Gene3D" id="3.30.70.360">
    <property type="match status" value="1"/>
</dbReference>
<dbReference type="EMBL" id="CP062796">
    <property type="protein sequence ID" value="QUL99699.1"/>
    <property type="molecule type" value="Genomic_DNA"/>
</dbReference>
<proteinExistence type="predicted"/>
<dbReference type="GO" id="GO:0006508">
    <property type="term" value="P:proteolysis"/>
    <property type="evidence" value="ECO:0007669"/>
    <property type="project" value="UniProtKB-KW"/>
</dbReference>
<dbReference type="SUPFAM" id="SSF53187">
    <property type="entry name" value="Zn-dependent exopeptidases"/>
    <property type="match status" value="1"/>
</dbReference>
<dbReference type="GO" id="GO:0008233">
    <property type="term" value="F:peptidase activity"/>
    <property type="evidence" value="ECO:0007669"/>
    <property type="project" value="UniProtKB-KW"/>
</dbReference>
<protein>
    <submittedName>
        <fullName evidence="5">M20/M25/M40 family metallo-hydrolase</fullName>
    </submittedName>
</protein>
<dbReference type="KEGG" id="fcz:IMF26_09715"/>
<evidence type="ECO:0000256" key="1">
    <source>
        <dbReference type="ARBA" id="ARBA00022670"/>
    </source>
</evidence>
<dbReference type="GO" id="GO:0046872">
    <property type="term" value="F:metal ion binding"/>
    <property type="evidence" value="ECO:0007669"/>
    <property type="project" value="UniProtKB-KW"/>
</dbReference>
<evidence type="ECO:0000256" key="2">
    <source>
        <dbReference type="ARBA" id="ARBA00022723"/>
    </source>
</evidence>
<keyword evidence="3" id="KW-0378">Hydrolase</keyword>
<dbReference type="InterPro" id="IPR051458">
    <property type="entry name" value="Cyt/Met_Dipeptidase"/>
</dbReference>
<gene>
    <name evidence="5" type="ORF">IMF26_09715</name>
</gene>
<evidence type="ECO:0000259" key="4">
    <source>
        <dbReference type="Pfam" id="PF07687"/>
    </source>
</evidence>
<dbReference type="InterPro" id="IPR002933">
    <property type="entry name" value="Peptidase_M20"/>
</dbReference>
<accession>A0AAT9LF62</accession>
<evidence type="ECO:0000313" key="5">
    <source>
        <dbReference type="EMBL" id="QUL99699.1"/>
    </source>
</evidence>
<reference evidence="5" key="1">
    <citation type="submission" date="2020-10" db="EMBL/GenBank/DDBJ databases">
        <authorList>
            <person name="Kadnikov V."/>
            <person name="Beletsky A.V."/>
            <person name="Mardanov A.V."/>
            <person name="Karnachuk O.V."/>
            <person name="Ravin N.V."/>
        </authorList>
    </citation>
    <scope>NUCLEOTIDE SEQUENCE</scope>
    <source>
        <strain evidence="5">Bu02</strain>
    </source>
</reference>
<dbReference type="InterPro" id="IPR011650">
    <property type="entry name" value="Peptidase_M20_dimer"/>
</dbReference>
<dbReference type="AlphaFoldDB" id="A0AAT9LF62"/>
<organism evidence="5">
    <name type="scientific">Candidatus Fermentithermobacillus carboniphilus</name>
    <dbReference type="NCBI Taxonomy" id="3085328"/>
    <lineage>
        <taxon>Bacteria</taxon>
        <taxon>Bacillati</taxon>
        <taxon>Bacillota</taxon>
        <taxon>Candidatus Fermentithermobacillia</taxon>
        <taxon>Candidatus Fermentithermobacillales</taxon>
        <taxon>Candidatus Fermentithermobacillaceae</taxon>
        <taxon>Candidatus Fermentithermobacillus</taxon>
    </lineage>
</organism>
<dbReference type="NCBIfam" id="NF005034">
    <property type="entry name" value="PRK06446.1"/>
    <property type="match status" value="1"/>
</dbReference>
<name>A0AAT9LF62_9FIRM</name>
<keyword evidence="1" id="KW-0645">Protease</keyword>
<dbReference type="Gene3D" id="3.40.630.10">
    <property type="entry name" value="Zn peptidases"/>
    <property type="match status" value="1"/>
</dbReference>
<dbReference type="Pfam" id="PF07687">
    <property type="entry name" value="M20_dimer"/>
    <property type="match status" value="1"/>
</dbReference>
<dbReference type="PANTHER" id="PTHR43270">
    <property type="entry name" value="BETA-ALA-HIS DIPEPTIDASE"/>
    <property type="match status" value="1"/>
</dbReference>
<dbReference type="PANTHER" id="PTHR43270:SF8">
    <property type="entry name" value="DI- AND TRIPEPTIDASE DUG2-RELATED"/>
    <property type="match status" value="1"/>
</dbReference>
<evidence type="ECO:0000256" key="3">
    <source>
        <dbReference type="ARBA" id="ARBA00022801"/>
    </source>
</evidence>
<feature type="domain" description="Peptidase M20 dimerisation" evidence="4">
    <location>
        <begin position="191"/>
        <end position="361"/>
    </location>
</feature>
<dbReference type="Pfam" id="PF01546">
    <property type="entry name" value="Peptidase_M20"/>
    <property type="match status" value="1"/>
</dbReference>